<organism evidence="1 2">
    <name type="scientific">Plectus sambesii</name>
    <dbReference type="NCBI Taxonomy" id="2011161"/>
    <lineage>
        <taxon>Eukaryota</taxon>
        <taxon>Metazoa</taxon>
        <taxon>Ecdysozoa</taxon>
        <taxon>Nematoda</taxon>
        <taxon>Chromadorea</taxon>
        <taxon>Plectida</taxon>
        <taxon>Plectina</taxon>
        <taxon>Plectoidea</taxon>
        <taxon>Plectidae</taxon>
        <taxon>Plectus</taxon>
    </lineage>
</organism>
<evidence type="ECO:0000313" key="2">
    <source>
        <dbReference type="WBParaSite" id="PSAMB.scaffold796size41283.g8855.t1"/>
    </source>
</evidence>
<dbReference type="WBParaSite" id="PSAMB.scaffold796size41283.g8855.t1">
    <property type="protein sequence ID" value="PSAMB.scaffold796size41283.g8855.t1"/>
    <property type="gene ID" value="PSAMB.scaffold796size41283.g8855"/>
</dbReference>
<dbReference type="Proteomes" id="UP000887566">
    <property type="component" value="Unplaced"/>
</dbReference>
<sequence>MRLMVRLRHKPPPDSQREWPFKVANCGLTQSSRLCHDSTAVVNQWSFFLSARRMVSGDAGGRIVDGGREGPLAGIACLVSRTTIGGRDAQRRRRPATADYASVCATRERRHVGTAVRHKCVGLCNKVVGRPFLVSLLIRITRKSIDCPQSAPAARHTDAAPLSCACATPEVCASRLD</sequence>
<accession>A0A914XDB3</accession>
<evidence type="ECO:0000313" key="1">
    <source>
        <dbReference type="Proteomes" id="UP000887566"/>
    </source>
</evidence>
<protein>
    <submittedName>
        <fullName evidence="2">Uncharacterized protein</fullName>
    </submittedName>
</protein>
<dbReference type="AlphaFoldDB" id="A0A914XDB3"/>
<name>A0A914XDB3_9BILA</name>
<reference evidence="2" key="1">
    <citation type="submission" date="2022-11" db="UniProtKB">
        <authorList>
            <consortium name="WormBaseParasite"/>
        </authorList>
    </citation>
    <scope>IDENTIFICATION</scope>
</reference>
<proteinExistence type="predicted"/>
<keyword evidence="1" id="KW-1185">Reference proteome</keyword>